<gene>
    <name evidence="2" type="ORF">ACFSKW_49285</name>
</gene>
<comment type="caution">
    <text evidence="2">The sequence shown here is derived from an EMBL/GenBank/DDBJ whole genome shotgun (WGS) entry which is preliminary data.</text>
</comment>
<reference evidence="3" key="1">
    <citation type="journal article" date="2019" name="Int. J. Syst. Evol. Microbiol.">
        <title>The Global Catalogue of Microorganisms (GCM) 10K type strain sequencing project: providing services to taxonomists for standard genome sequencing and annotation.</title>
        <authorList>
            <consortium name="The Broad Institute Genomics Platform"/>
            <consortium name="The Broad Institute Genome Sequencing Center for Infectious Disease"/>
            <person name="Wu L."/>
            <person name="Ma J."/>
        </authorList>
    </citation>
    <scope>NUCLEOTIDE SEQUENCE [LARGE SCALE GENOMIC DNA]</scope>
    <source>
        <strain evidence="3">ICMP 6774ER</strain>
    </source>
</reference>
<dbReference type="Proteomes" id="UP001597368">
    <property type="component" value="Unassembled WGS sequence"/>
</dbReference>
<sequence>MRTDGDMSPQGRGVWRWYGGIAAVVVSSILIAWPLGGLEDAVKEGPRQIGIGQSVTGHRVAIRPVRVGFATKDPLPWSGTGQKGRYLVLDMDVTNVSPRAVNLTELYLDLDVHADRYHVDPIADLHRQAVVRDDGEGGQINPGMAEKVRFAWVLPASVGDPRQVTVTMRDETWEPSWSLLGYSSGVSLWFKGEVMAILKARVERG</sequence>
<feature type="transmembrane region" description="Helical" evidence="1">
    <location>
        <begin position="15"/>
        <end position="38"/>
    </location>
</feature>
<evidence type="ECO:0000313" key="2">
    <source>
        <dbReference type="EMBL" id="MFD1939484.1"/>
    </source>
</evidence>
<dbReference type="RefSeq" id="WP_379581801.1">
    <property type="nucleotide sequence ID" value="NZ_JBHUFV010000083.1"/>
</dbReference>
<proteinExistence type="predicted"/>
<keyword evidence="1" id="KW-0812">Transmembrane</keyword>
<protein>
    <recommendedName>
        <fullName evidence="4">DUF4352 domain-containing protein</fullName>
    </recommendedName>
</protein>
<evidence type="ECO:0008006" key="4">
    <source>
        <dbReference type="Google" id="ProtNLM"/>
    </source>
</evidence>
<keyword evidence="1" id="KW-0472">Membrane</keyword>
<keyword evidence="3" id="KW-1185">Reference proteome</keyword>
<dbReference type="EMBL" id="JBHUFV010000083">
    <property type="protein sequence ID" value="MFD1939484.1"/>
    <property type="molecule type" value="Genomic_DNA"/>
</dbReference>
<evidence type="ECO:0000256" key="1">
    <source>
        <dbReference type="SAM" id="Phobius"/>
    </source>
</evidence>
<evidence type="ECO:0000313" key="3">
    <source>
        <dbReference type="Proteomes" id="UP001597368"/>
    </source>
</evidence>
<keyword evidence="1" id="KW-1133">Transmembrane helix</keyword>
<accession>A0ABW4TEM4</accession>
<organism evidence="2 3">
    <name type="scientific">Nonomuraea mangrovi</name>
    <dbReference type="NCBI Taxonomy" id="2316207"/>
    <lineage>
        <taxon>Bacteria</taxon>
        <taxon>Bacillati</taxon>
        <taxon>Actinomycetota</taxon>
        <taxon>Actinomycetes</taxon>
        <taxon>Streptosporangiales</taxon>
        <taxon>Streptosporangiaceae</taxon>
        <taxon>Nonomuraea</taxon>
    </lineage>
</organism>
<name>A0ABW4TEM4_9ACTN</name>